<dbReference type="OrthoDB" id="8439544at2759"/>
<dbReference type="InterPro" id="IPR015632">
    <property type="entry name" value="CD2"/>
</dbReference>
<dbReference type="SUPFAM" id="SSF48726">
    <property type="entry name" value="Immunoglobulin"/>
    <property type="match status" value="2"/>
</dbReference>
<feature type="compositionally biased region" description="Pro residues" evidence="5">
    <location>
        <begin position="317"/>
        <end position="332"/>
    </location>
</feature>
<evidence type="ECO:0000313" key="7">
    <source>
        <dbReference type="Ensembl" id="ENSCAFP00030008617.1"/>
    </source>
</evidence>
<dbReference type="InterPro" id="IPR015631">
    <property type="entry name" value="CD2/SLAM_rcpt"/>
</dbReference>
<dbReference type="Proteomes" id="UP000694429">
    <property type="component" value="Chromosome 17"/>
</dbReference>
<keyword evidence="3 6" id="KW-0472">Membrane</keyword>
<reference evidence="7" key="2">
    <citation type="submission" date="2025-08" db="UniProtKB">
        <authorList>
            <consortium name="Ensembl"/>
        </authorList>
    </citation>
    <scope>IDENTIFICATION</scope>
</reference>
<proteinExistence type="predicted"/>
<dbReference type="GO" id="GO:0016020">
    <property type="term" value="C:membrane"/>
    <property type="evidence" value="ECO:0007669"/>
    <property type="project" value="UniProtKB-SubCell"/>
</dbReference>
<sequence>MGGGGRPPPPQVSSLKTIQLSPVFPLQPNRVLFAPGWQEELRITTRKLTPKMNLACQILASFLLIFVFYIKGEVLETKLVWGALGHDFDLDSAGFQMNAKIDHIRWEKGKTKVAELKTGILKDTHGKYNISTNGFLKIKHLMMNDSDIYKVAIYDKDGKSVLRRNYQLKIQEKVSTPKILWSCGNQSLTCEITSGTDPTLMLYVNQTMIKNLLNMTIVQWNWTSQQEMTVSCTAKNEVSQKREEKIINCSEKGLDIYLIVGICGGGTIFIIFMTLLIFYINKRKKQNSRRNDEELGPRAHRVTTKEKGRKPRQFPGSTPPNPAVSQPPPPPSHRAQAPCHRPPPPSHRVQHHQQKKPPAPSATQVHQQKGPPLPRPRVQPKPPHGATESS</sequence>
<evidence type="ECO:0000313" key="8">
    <source>
        <dbReference type="Proteomes" id="UP000694429"/>
    </source>
</evidence>
<dbReference type="PRINTS" id="PR01870">
    <property type="entry name" value="CD2ANTIGEN"/>
</dbReference>
<dbReference type="Ensembl" id="ENSCAFT00030009848.1">
    <property type="protein sequence ID" value="ENSCAFP00030008617.1"/>
    <property type="gene ID" value="ENSCAFG00030005382.1"/>
</dbReference>
<feature type="region of interest" description="Disordered" evidence="5">
    <location>
        <begin position="286"/>
        <end position="390"/>
    </location>
</feature>
<dbReference type="PANTHER" id="PTHR12080">
    <property type="entry name" value="SIGNALING LYMPHOCYTIC ACTIVATION MOLECULE"/>
    <property type="match status" value="1"/>
</dbReference>
<dbReference type="AlphaFoldDB" id="A0A8C0MDN6"/>
<keyword evidence="6" id="KW-0812">Transmembrane</keyword>
<comment type="subcellular location">
    <subcellularLocation>
        <location evidence="1">Membrane</location>
    </subcellularLocation>
</comment>
<organism evidence="7 8">
    <name type="scientific">Canis lupus familiaris</name>
    <name type="common">Dog</name>
    <name type="synonym">Canis familiaris</name>
    <dbReference type="NCBI Taxonomy" id="9615"/>
    <lineage>
        <taxon>Eukaryota</taxon>
        <taxon>Metazoa</taxon>
        <taxon>Chordata</taxon>
        <taxon>Craniata</taxon>
        <taxon>Vertebrata</taxon>
        <taxon>Euteleostomi</taxon>
        <taxon>Mammalia</taxon>
        <taxon>Eutheria</taxon>
        <taxon>Laurasiatheria</taxon>
        <taxon>Carnivora</taxon>
        <taxon>Caniformia</taxon>
        <taxon>Canidae</taxon>
        <taxon>Canis</taxon>
    </lineage>
</organism>
<dbReference type="InterPro" id="IPR013783">
    <property type="entry name" value="Ig-like_fold"/>
</dbReference>
<evidence type="ECO:0000256" key="4">
    <source>
        <dbReference type="ARBA" id="ARBA00023180"/>
    </source>
</evidence>
<evidence type="ECO:0000256" key="5">
    <source>
        <dbReference type="SAM" id="MobiDB-lite"/>
    </source>
</evidence>
<dbReference type="Gene3D" id="2.60.40.10">
    <property type="entry name" value="Immunoglobulins"/>
    <property type="match status" value="2"/>
</dbReference>
<keyword evidence="6" id="KW-1133">Transmembrane helix</keyword>
<evidence type="ECO:0000256" key="1">
    <source>
        <dbReference type="ARBA" id="ARBA00004370"/>
    </source>
</evidence>
<feature type="compositionally biased region" description="Pro residues" evidence="5">
    <location>
        <begin position="371"/>
        <end position="383"/>
    </location>
</feature>
<dbReference type="PANTHER" id="PTHR12080:SF54">
    <property type="entry name" value="T-CELL SURFACE ANTIGEN CD2"/>
    <property type="match status" value="1"/>
</dbReference>
<keyword evidence="4" id="KW-0325">Glycoprotein</keyword>
<evidence type="ECO:0000256" key="2">
    <source>
        <dbReference type="ARBA" id="ARBA00022729"/>
    </source>
</evidence>
<feature type="transmembrane region" description="Helical" evidence="6">
    <location>
        <begin position="256"/>
        <end position="280"/>
    </location>
</feature>
<name>A0A8C0MDN6_CANLF</name>
<evidence type="ECO:0000256" key="6">
    <source>
        <dbReference type="SAM" id="Phobius"/>
    </source>
</evidence>
<gene>
    <name evidence="7" type="primary">CD2</name>
</gene>
<protein>
    <submittedName>
        <fullName evidence="7">CD2 molecule</fullName>
    </submittedName>
</protein>
<evidence type="ECO:0000256" key="3">
    <source>
        <dbReference type="ARBA" id="ARBA00023136"/>
    </source>
</evidence>
<keyword evidence="2" id="KW-0732">Signal</keyword>
<feature type="compositionally biased region" description="Basic residues" evidence="5">
    <location>
        <begin position="298"/>
        <end position="312"/>
    </location>
</feature>
<accession>A0A8C0MDN6</accession>
<dbReference type="InterPro" id="IPR036179">
    <property type="entry name" value="Ig-like_dom_sf"/>
</dbReference>
<reference evidence="7" key="1">
    <citation type="submission" date="2019-03" db="EMBL/GenBank/DDBJ databases">
        <authorList>
            <person name="Warren W.C."/>
            <person name="Johnson G.S."/>
        </authorList>
    </citation>
    <scope>NUCLEOTIDE SEQUENCE [LARGE SCALE GENOMIC DNA]</scope>
    <source>
        <strain evidence="7">Basenji</strain>
    </source>
</reference>